<dbReference type="Proteomes" id="UP000030645">
    <property type="component" value="Unassembled WGS sequence"/>
</dbReference>
<dbReference type="AlphaFoldDB" id="W9R3K7"/>
<evidence type="ECO:0000313" key="1">
    <source>
        <dbReference type="EMBL" id="EXB55364.1"/>
    </source>
</evidence>
<accession>W9R3K7</accession>
<evidence type="ECO:0000313" key="2">
    <source>
        <dbReference type="Proteomes" id="UP000030645"/>
    </source>
</evidence>
<protein>
    <submittedName>
        <fullName evidence="1">Uncharacterized protein</fullName>
    </submittedName>
</protein>
<name>W9R3K7_9ROSA</name>
<gene>
    <name evidence="1" type="ORF">L484_016731</name>
</gene>
<dbReference type="EMBL" id="KE344236">
    <property type="protein sequence ID" value="EXB55364.1"/>
    <property type="molecule type" value="Genomic_DNA"/>
</dbReference>
<keyword evidence="2" id="KW-1185">Reference proteome</keyword>
<organism evidence="1 2">
    <name type="scientific">Morus notabilis</name>
    <dbReference type="NCBI Taxonomy" id="981085"/>
    <lineage>
        <taxon>Eukaryota</taxon>
        <taxon>Viridiplantae</taxon>
        <taxon>Streptophyta</taxon>
        <taxon>Embryophyta</taxon>
        <taxon>Tracheophyta</taxon>
        <taxon>Spermatophyta</taxon>
        <taxon>Magnoliopsida</taxon>
        <taxon>eudicotyledons</taxon>
        <taxon>Gunneridae</taxon>
        <taxon>Pentapetalae</taxon>
        <taxon>rosids</taxon>
        <taxon>fabids</taxon>
        <taxon>Rosales</taxon>
        <taxon>Moraceae</taxon>
        <taxon>Moreae</taxon>
        <taxon>Morus</taxon>
    </lineage>
</organism>
<reference evidence="2" key="1">
    <citation type="submission" date="2013-01" db="EMBL/GenBank/DDBJ databases">
        <title>Draft Genome Sequence of a Mulberry Tree, Morus notabilis C.K. Schneid.</title>
        <authorList>
            <person name="He N."/>
            <person name="Zhao S."/>
        </authorList>
    </citation>
    <scope>NUCLEOTIDE SEQUENCE</scope>
</reference>
<sequence>MVLDFSKYWNSQSLQDVIRMLGFPIPRSFLGNPFDSRVSFLLVPEDYYIFVCPFPNLHSSTLICLASVFQFDTVAVLTLNIASNFFRRIYLH</sequence>
<proteinExistence type="predicted"/>